<sequence>MVFSTGVLGGMFWGIRGVRAASSPLAAHCASALGFERLLRCASDASVIYVMRSDCFFRELGLFFVVCCVLIFTHFGFVCRMAVRVPFLHWDIIRNPSDISERRVFYYLETAQGEQVVAVVRVRRQNNQLVYEPLPQFLQDYQDVLNLGDVSGWSYGFQLNAWLNDIVYHSFVQYSEDAVDQCWYMKDFSLPVIPERLPRSLRQHFMADGSSTWVILRSKWLLARYATSDRLPQQCGVHTACLPSTLTPHNAVVKFVYFNVYGPELRTGIETRLRYVFRMLAHEQMVIKMADRTWVIPIQDLRLNVDAFNQLAASLYVQCLNHIMFVMLPTIEFRVIDFDGRYDSERIYDWF</sequence>
<protein>
    <submittedName>
        <fullName evidence="2">Uncharacterized protein</fullName>
    </submittedName>
</protein>
<accession>A0A834LAL1</accession>
<dbReference type="AlphaFoldDB" id="A0A834LAL1"/>
<keyword evidence="1" id="KW-0812">Transmembrane</keyword>
<dbReference type="OrthoDB" id="10348152at2759"/>
<keyword evidence="1" id="KW-0472">Membrane</keyword>
<dbReference type="Proteomes" id="UP000626092">
    <property type="component" value="Unassembled WGS sequence"/>
</dbReference>
<gene>
    <name evidence="2" type="ORF">RHSIM_Rhsim11G0033200</name>
</gene>
<evidence type="ECO:0000313" key="2">
    <source>
        <dbReference type="EMBL" id="KAF7127342.1"/>
    </source>
</evidence>
<feature type="transmembrane region" description="Helical" evidence="1">
    <location>
        <begin position="60"/>
        <end position="83"/>
    </location>
</feature>
<proteinExistence type="predicted"/>
<organism evidence="2 3">
    <name type="scientific">Rhododendron simsii</name>
    <name type="common">Sims's rhododendron</name>
    <dbReference type="NCBI Taxonomy" id="118357"/>
    <lineage>
        <taxon>Eukaryota</taxon>
        <taxon>Viridiplantae</taxon>
        <taxon>Streptophyta</taxon>
        <taxon>Embryophyta</taxon>
        <taxon>Tracheophyta</taxon>
        <taxon>Spermatophyta</taxon>
        <taxon>Magnoliopsida</taxon>
        <taxon>eudicotyledons</taxon>
        <taxon>Gunneridae</taxon>
        <taxon>Pentapetalae</taxon>
        <taxon>asterids</taxon>
        <taxon>Ericales</taxon>
        <taxon>Ericaceae</taxon>
        <taxon>Ericoideae</taxon>
        <taxon>Rhodoreae</taxon>
        <taxon>Rhododendron</taxon>
    </lineage>
</organism>
<dbReference type="EMBL" id="WJXA01000011">
    <property type="protein sequence ID" value="KAF7127342.1"/>
    <property type="molecule type" value="Genomic_DNA"/>
</dbReference>
<evidence type="ECO:0000256" key="1">
    <source>
        <dbReference type="SAM" id="Phobius"/>
    </source>
</evidence>
<keyword evidence="1" id="KW-1133">Transmembrane helix</keyword>
<reference evidence="2" key="1">
    <citation type="submission" date="2019-11" db="EMBL/GenBank/DDBJ databases">
        <authorList>
            <person name="Liu Y."/>
            <person name="Hou J."/>
            <person name="Li T.-Q."/>
            <person name="Guan C.-H."/>
            <person name="Wu X."/>
            <person name="Wu H.-Z."/>
            <person name="Ling F."/>
            <person name="Zhang R."/>
            <person name="Shi X.-G."/>
            <person name="Ren J.-P."/>
            <person name="Chen E.-F."/>
            <person name="Sun J.-M."/>
        </authorList>
    </citation>
    <scope>NUCLEOTIDE SEQUENCE</scope>
    <source>
        <strain evidence="2">Adult_tree_wgs_1</strain>
        <tissue evidence="2">Leaves</tissue>
    </source>
</reference>
<comment type="caution">
    <text evidence="2">The sequence shown here is derived from an EMBL/GenBank/DDBJ whole genome shotgun (WGS) entry which is preliminary data.</text>
</comment>
<evidence type="ECO:0000313" key="3">
    <source>
        <dbReference type="Proteomes" id="UP000626092"/>
    </source>
</evidence>
<keyword evidence="3" id="KW-1185">Reference proteome</keyword>
<name>A0A834LAL1_RHOSS</name>